<name>A0A2I0K663_PUNGR</name>
<protein>
    <submittedName>
        <fullName evidence="1">Uncharacterized protein</fullName>
    </submittedName>
</protein>
<dbReference type="EMBL" id="PGOL01000855">
    <property type="protein sequence ID" value="PKI64034.1"/>
    <property type="molecule type" value="Genomic_DNA"/>
</dbReference>
<organism evidence="1 2">
    <name type="scientific">Punica granatum</name>
    <name type="common">Pomegranate</name>
    <dbReference type="NCBI Taxonomy" id="22663"/>
    <lineage>
        <taxon>Eukaryota</taxon>
        <taxon>Viridiplantae</taxon>
        <taxon>Streptophyta</taxon>
        <taxon>Embryophyta</taxon>
        <taxon>Tracheophyta</taxon>
        <taxon>Spermatophyta</taxon>
        <taxon>Magnoliopsida</taxon>
        <taxon>eudicotyledons</taxon>
        <taxon>Gunneridae</taxon>
        <taxon>Pentapetalae</taxon>
        <taxon>rosids</taxon>
        <taxon>malvids</taxon>
        <taxon>Myrtales</taxon>
        <taxon>Lythraceae</taxon>
        <taxon>Punica</taxon>
    </lineage>
</organism>
<accession>A0A2I0K663</accession>
<proteinExistence type="predicted"/>
<comment type="caution">
    <text evidence="1">The sequence shown here is derived from an EMBL/GenBank/DDBJ whole genome shotgun (WGS) entry which is preliminary data.</text>
</comment>
<evidence type="ECO:0000313" key="1">
    <source>
        <dbReference type="EMBL" id="PKI64034.1"/>
    </source>
</evidence>
<dbReference type="Proteomes" id="UP000233551">
    <property type="component" value="Unassembled WGS sequence"/>
</dbReference>
<evidence type="ECO:0000313" key="2">
    <source>
        <dbReference type="Proteomes" id="UP000233551"/>
    </source>
</evidence>
<gene>
    <name evidence="1" type="ORF">CRG98_015566</name>
</gene>
<sequence length="69" mass="7945">MSFILVSIFRVHYLLYLLGDFEQFGVQRIMIIAMVMLMVKTCTPCSCRAIANFKVFTFKVLGALFLSRT</sequence>
<reference evidence="1 2" key="1">
    <citation type="submission" date="2017-11" db="EMBL/GenBank/DDBJ databases">
        <title>De-novo sequencing of pomegranate (Punica granatum L.) genome.</title>
        <authorList>
            <person name="Akparov Z."/>
            <person name="Amiraslanov A."/>
            <person name="Hajiyeva S."/>
            <person name="Abbasov M."/>
            <person name="Kaur K."/>
            <person name="Hamwieh A."/>
            <person name="Solovyev V."/>
            <person name="Salamov A."/>
            <person name="Braich B."/>
            <person name="Kosarev P."/>
            <person name="Mahmoud A."/>
            <person name="Hajiyev E."/>
            <person name="Babayeva S."/>
            <person name="Izzatullayeva V."/>
            <person name="Mammadov A."/>
            <person name="Mammadov A."/>
            <person name="Sharifova S."/>
            <person name="Ojaghi J."/>
            <person name="Eynullazada K."/>
            <person name="Bayramov B."/>
            <person name="Abdulazimova A."/>
            <person name="Shahmuradov I."/>
        </authorList>
    </citation>
    <scope>NUCLEOTIDE SEQUENCE [LARGE SCALE GENOMIC DNA]</scope>
    <source>
        <strain evidence="2">cv. AG2017</strain>
        <tissue evidence="1">Leaf</tissue>
    </source>
</reference>
<keyword evidence="2" id="KW-1185">Reference proteome</keyword>
<dbReference type="AlphaFoldDB" id="A0A2I0K663"/>